<evidence type="ECO:0000313" key="3">
    <source>
        <dbReference type="EMBL" id="SMO70993.1"/>
    </source>
</evidence>
<keyword evidence="1" id="KW-0315">Glutamine amidotransferase</keyword>
<dbReference type="PRINTS" id="PR00096">
    <property type="entry name" value="GATASE"/>
</dbReference>
<dbReference type="CDD" id="cd01743">
    <property type="entry name" value="GATase1_Anthranilate_Synthase"/>
    <property type="match status" value="1"/>
</dbReference>
<evidence type="ECO:0000313" key="4">
    <source>
        <dbReference type="Proteomes" id="UP000319040"/>
    </source>
</evidence>
<dbReference type="EMBL" id="FXTB01000005">
    <property type="protein sequence ID" value="SMO70993.1"/>
    <property type="molecule type" value="Genomic_DNA"/>
</dbReference>
<dbReference type="GO" id="GO:0004049">
    <property type="term" value="F:anthranilate synthase activity"/>
    <property type="evidence" value="ECO:0007669"/>
    <property type="project" value="TreeGrafter"/>
</dbReference>
<dbReference type="OrthoDB" id="9786812at2"/>
<dbReference type="InterPro" id="IPR017926">
    <property type="entry name" value="GATASE"/>
</dbReference>
<dbReference type="PRINTS" id="PR00097">
    <property type="entry name" value="ANTSNTHASEII"/>
</dbReference>
<dbReference type="SUPFAM" id="SSF52317">
    <property type="entry name" value="Class I glutamine amidotransferase-like"/>
    <property type="match status" value="1"/>
</dbReference>
<dbReference type="Gene3D" id="3.40.50.880">
    <property type="match status" value="1"/>
</dbReference>
<protein>
    <submittedName>
        <fullName evidence="3">Anthranilate synthase component 2</fullName>
    </submittedName>
</protein>
<dbReference type="PANTHER" id="PTHR43418:SF4">
    <property type="entry name" value="MULTIFUNCTIONAL TRYPTOPHAN BIOSYNTHESIS PROTEIN"/>
    <property type="match status" value="1"/>
</dbReference>
<dbReference type="PROSITE" id="PS51273">
    <property type="entry name" value="GATASE_TYPE_1"/>
    <property type="match status" value="1"/>
</dbReference>
<dbReference type="InterPro" id="IPR050472">
    <property type="entry name" value="Anth_synth/Amidotransfase"/>
</dbReference>
<keyword evidence="4" id="KW-1185">Reference proteome</keyword>
<dbReference type="NCBIfam" id="TIGR00566">
    <property type="entry name" value="trpG_papA"/>
    <property type="match status" value="1"/>
</dbReference>
<dbReference type="Proteomes" id="UP000319040">
    <property type="component" value="Unassembled WGS sequence"/>
</dbReference>
<dbReference type="InterPro" id="IPR006221">
    <property type="entry name" value="TrpG/PapA_dom"/>
</dbReference>
<proteinExistence type="predicted"/>
<accession>A0A521DH02</accession>
<name>A0A521DH02_SACCC</name>
<dbReference type="GO" id="GO:0000162">
    <property type="term" value="P:L-tryptophan biosynthetic process"/>
    <property type="evidence" value="ECO:0007669"/>
    <property type="project" value="TreeGrafter"/>
</dbReference>
<dbReference type="AlphaFoldDB" id="A0A521DH02"/>
<reference evidence="3 4" key="1">
    <citation type="submission" date="2017-05" db="EMBL/GenBank/DDBJ databases">
        <authorList>
            <person name="Varghese N."/>
            <person name="Submissions S."/>
        </authorList>
    </citation>
    <scope>NUCLEOTIDE SEQUENCE [LARGE SCALE GENOMIC DNA]</scope>
    <source>
        <strain evidence="3 4">DSM 27040</strain>
    </source>
</reference>
<dbReference type="PANTHER" id="PTHR43418">
    <property type="entry name" value="MULTIFUNCTIONAL TRYPTOPHAN BIOSYNTHESIS PROTEIN-RELATED"/>
    <property type="match status" value="1"/>
</dbReference>
<dbReference type="PRINTS" id="PR00099">
    <property type="entry name" value="CPSGATASE"/>
</dbReference>
<dbReference type="GO" id="GO:0005829">
    <property type="term" value="C:cytosol"/>
    <property type="evidence" value="ECO:0007669"/>
    <property type="project" value="TreeGrafter"/>
</dbReference>
<dbReference type="RefSeq" id="WP_142533630.1">
    <property type="nucleotide sequence ID" value="NZ_FXTB01000005.1"/>
</dbReference>
<gene>
    <name evidence="3" type="ORF">SAMN06265379_105181</name>
</gene>
<organism evidence="3 4">
    <name type="scientific">Saccharicrinis carchari</name>
    <dbReference type="NCBI Taxonomy" id="1168039"/>
    <lineage>
        <taxon>Bacteria</taxon>
        <taxon>Pseudomonadati</taxon>
        <taxon>Bacteroidota</taxon>
        <taxon>Bacteroidia</taxon>
        <taxon>Marinilabiliales</taxon>
        <taxon>Marinilabiliaceae</taxon>
        <taxon>Saccharicrinis</taxon>
    </lineage>
</organism>
<dbReference type="InterPro" id="IPR029062">
    <property type="entry name" value="Class_I_gatase-like"/>
</dbReference>
<evidence type="ECO:0000256" key="1">
    <source>
        <dbReference type="ARBA" id="ARBA00022962"/>
    </source>
</evidence>
<dbReference type="Pfam" id="PF00117">
    <property type="entry name" value="GATase"/>
    <property type="match status" value="1"/>
</dbReference>
<dbReference type="FunFam" id="3.40.50.880:FF:000003">
    <property type="entry name" value="Anthranilate synthase component II"/>
    <property type="match status" value="1"/>
</dbReference>
<feature type="domain" description="Glutamine amidotransferase" evidence="2">
    <location>
        <begin position="5"/>
        <end position="188"/>
    </location>
</feature>
<evidence type="ECO:0000259" key="2">
    <source>
        <dbReference type="Pfam" id="PF00117"/>
    </source>
</evidence>
<sequence>MKKILVLDNYDSFTYNLVHYIEEIVGHNIDVFRNDQISLDDVVPYDKILLSPGPGVPKDAGILIPLIKKYGSSKSILGVCLGHQGIAEAYGGSILNLPSVYHGVATSVSITDDSEPLFKEVPNTINAGRYHSWAVNEKDLPGCFQVTSRDDQGEIMSMRHKKYDLRGVQFHPESILTEHGKTMMRNWLAI</sequence>